<keyword evidence="3" id="KW-1185">Reference proteome</keyword>
<protein>
    <submittedName>
        <fullName evidence="2">Uncharacterized protein</fullName>
    </submittedName>
</protein>
<gene>
    <name evidence="2" type="ORF">TsocGM_14600</name>
</gene>
<evidence type="ECO:0000313" key="2">
    <source>
        <dbReference type="EMBL" id="RUL87048.1"/>
    </source>
</evidence>
<reference evidence="2 3" key="2">
    <citation type="submission" date="2019-01" db="EMBL/GenBank/DDBJ databases">
        <title>Tautonia sociabilis, a novel thermotolerant planctomycete of Isosphaeraceae family, isolated from a 4000 m deep subterranean habitat.</title>
        <authorList>
            <person name="Kovaleva O.L."/>
            <person name="Elcheninov A.G."/>
            <person name="Van Heerden E."/>
            <person name="Toshchakov S.V."/>
            <person name="Novikov A."/>
            <person name="Bonch-Osmolovskaya E.A."/>
            <person name="Kublanov I.V."/>
        </authorList>
    </citation>
    <scope>NUCLEOTIDE SEQUENCE [LARGE SCALE GENOMIC DNA]</scope>
    <source>
        <strain evidence="2 3">GM2012</strain>
    </source>
</reference>
<proteinExistence type="predicted"/>
<sequence length="388" mass="45540">MQLTPKGKAYYHDAAFNAESVAYTYNPPRLEPHMELYGPYTGRFLWQLYRAIDWTHVHHGETYDILSSRQIDWDRKKEWTDRQVRYYLELNDRARSPAPLDVTMRRANVMMKPYFGIFRSLYPQSTTYFYVAHWWHPAIYEAMMLGGNDEEQDEAVRETHEQTFSRVFHDRPSRMLLSREMMPRYSRLSPESANIFDNLHMIHGIAYAILAYEGWDEEQKRAEMYRVLDALGYQPGDEELARKFSLPYPDMDPRCYEGWMKGYEGEMNRIMEEMLREMWPGMSADGSSDPPPNVMHQLRLKLSPGYQPGEHPGSLHQALMKEYPQMKMDKEGMAPGKASEKMVRTMIKGWSEKYGNMPEVPPIAMTDEPSLRPAPCGPEERHHSAGRR</sequence>
<reference evidence="2 3" key="1">
    <citation type="submission" date="2018-12" db="EMBL/GenBank/DDBJ databases">
        <authorList>
            <person name="Toschakov S.V."/>
        </authorList>
    </citation>
    <scope>NUCLEOTIDE SEQUENCE [LARGE SCALE GENOMIC DNA]</scope>
    <source>
        <strain evidence="2 3">GM2012</strain>
    </source>
</reference>
<dbReference type="Proteomes" id="UP000280296">
    <property type="component" value="Unassembled WGS sequence"/>
</dbReference>
<organism evidence="2 3">
    <name type="scientific">Tautonia sociabilis</name>
    <dbReference type="NCBI Taxonomy" id="2080755"/>
    <lineage>
        <taxon>Bacteria</taxon>
        <taxon>Pseudomonadati</taxon>
        <taxon>Planctomycetota</taxon>
        <taxon>Planctomycetia</taxon>
        <taxon>Isosphaerales</taxon>
        <taxon>Isosphaeraceae</taxon>
        <taxon>Tautonia</taxon>
    </lineage>
</organism>
<evidence type="ECO:0000256" key="1">
    <source>
        <dbReference type="SAM" id="MobiDB-lite"/>
    </source>
</evidence>
<feature type="region of interest" description="Disordered" evidence="1">
    <location>
        <begin position="358"/>
        <end position="388"/>
    </location>
</feature>
<accession>A0A432MIM2</accession>
<dbReference type="EMBL" id="RYZH01000027">
    <property type="protein sequence ID" value="RUL87048.1"/>
    <property type="molecule type" value="Genomic_DNA"/>
</dbReference>
<dbReference type="AlphaFoldDB" id="A0A432MIM2"/>
<dbReference type="OrthoDB" id="9775830at2"/>
<evidence type="ECO:0000313" key="3">
    <source>
        <dbReference type="Proteomes" id="UP000280296"/>
    </source>
</evidence>
<feature type="compositionally biased region" description="Basic and acidic residues" evidence="1">
    <location>
        <begin position="378"/>
        <end position="388"/>
    </location>
</feature>
<name>A0A432MIM2_9BACT</name>
<comment type="caution">
    <text evidence="2">The sequence shown here is derived from an EMBL/GenBank/DDBJ whole genome shotgun (WGS) entry which is preliminary data.</text>
</comment>